<dbReference type="Proteomes" id="UP000000238">
    <property type="component" value="Chromosome"/>
</dbReference>
<dbReference type="OrthoDB" id="6196322at2"/>
<dbReference type="KEGG" id="hch:HCH_05103"/>
<dbReference type="InterPro" id="IPR012672">
    <property type="entry name" value="T3SS_YscX"/>
</dbReference>
<evidence type="ECO:0000313" key="2">
    <source>
        <dbReference type="Proteomes" id="UP000000238"/>
    </source>
</evidence>
<dbReference type="RefSeq" id="WP_011398849.1">
    <property type="nucleotide sequence ID" value="NC_007645.1"/>
</dbReference>
<name>Q2SC40_HAHCH</name>
<dbReference type="AlphaFoldDB" id="Q2SC40"/>
<accession>Q2SC40</accession>
<organism evidence="1 2">
    <name type="scientific">Hahella chejuensis (strain KCTC 2396)</name>
    <dbReference type="NCBI Taxonomy" id="349521"/>
    <lineage>
        <taxon>Bacteria</taxon>
        <taxon>Pseudomonadati</taxon>
        <taxon>Pseudomonadota</taxon>
        <taxon>Gammaproteobacteria</taxon>
        <taxon>Oceanospirillales</taxon>
        <taxon>Hahellaceae</taxon>
        <taxon>Hahella</taxon>
    </lineage>
</organism>
<proteinExistence type="predicted"/>
<evidence type="ECO:0000313" key="1">
    <source>
        <dbReference type="EMBL" id="ABC31784.1"/>
    </source>
</evidence>
<protein>
    <submittedName>
        <fullName evidence="1">Uncharacterized protein</fullName>
    </submittedName>
</protein>
<reference evidence="1 2" key="1">
    <citation type="journal article" date="2005" name="Nucleic Acids Res.">
        <title>Genomic blueprint of Hahella chejuensis, a marine microbe producing an algicidal agent.</title>
        <authorList>
            <person name="Jeong H."/>
            <person name="Yim J.H."/>
            <person name="Lee C."/>
            <person name="Choi S.-H."/>
            <person name="Park Y.K."/>
            <person name="Yoon S.H."/>
            <person name="Hur C.-G."/>
            <person name="Kang H.-Y."/>
            <person name="Kim D."/>
            <person name="Lee H.H."/>
            <person name="Park K.H."/>
            <person name="Park S.-H."/>
            <person name="Park H.-S."/>
            <person name="Lee H.K."/>
            <person name="Oh T.K."/>
            <person name="Kim J.F."/>
        </authorList>
    </citation>
    <scope>NUCLEOTIDE SEQUENCE [LARGE SCALE GENOMIC DNA]</scope>
    <source>
        <strain evidence="1 2">KCTC 2396</strain>
    </source>
</reference>
<dbReference type="HOGENOM" id="CLU_1989503_0_0_6"/>
<keyword evidence="2" id="KW-1185">Reference proteome</keyword>
<dbReference type="STRING" id="349521.HCH_05103"/>
<gene>
    <name evidence="1" type="ordered locus">HCH_05103</name>
</gene>
<dbReference type="EMBL" id="CP000155">
    <property type="protein sequence ID" value="ABC31784.1"/>
    <property type="molecule type" value="Genomic_DNA"/>
</dbReference>
<dbReference type="Pfam" id="PF09474">
    <property type="entry name" value="Type_III_YscX"/>
    <property type="match status" value="1"/>
</dbReference>
<sequence length="125" mass="14381">MNNISLRSNIEGLSLYNAADERQLPSRKKFTPAGGQVVSHLRQLYSKGEESSLLESFIKPRVSSESLLSPVDFERQYGEVRGLFQKLAQQSPEDRELFSKAEKILRDNQDDMRYLNQYRNALIEA</sequence>